<feature type="region of interest" description="Disordered" evidence="1">
    <location>
        <begin position="1"/>
        <end position="60"/>
    </location>
</feature>
<dbReference type="EMBL" id="BMES01000001">
    <property type="protein sequence ID" value="GGH11281.1"/>
    <property type="molecule type" value="Genomic_DNA"/>
</dbReference>
<comment type="caution">
    <text evidence="2">The sequence shown here is derived from an EMBL/GenBank/DDBJ whole genome shotgun (WGS) entry which is preliminary data.</text>
</comment>
<dbReference type="AlphaFoldDB" id="A0A917I534"/>
<evidence type="ECO:0000313" key="2">
    <source>
        <dbReference type="EMBL" id="GGH11281.1"/>
    </source>
</evidence>
<dbReference type="Proteomes" id="UP000603912">
    <property type="component" value="Unassembled WGS sequence"/>
</dbReference>
<accession>A0A917I534</accession>
<name>A0A917I534_9HYPH</name>
<evidence type="ECO:0000313" key="3">
    <source>
        <dbReference type="Proteomes" id="UP000603912"/>
    </source>
</evidence>
<protein>
    <submittedName>
        <fullName evidence="2">Uncharacterized protein</fullName>
    </submittedName>
</protein>
<evidence type="ECO:0000256" key="1">
    <source>
        <dbReference type="SAM" id="MobiDB-lite"/>
    </source>
</evidence>
<proteinExistence type="predicted"/>
<reference evidence="2" key="1">
    <citation type="journal article" date="2014" name="Int. J. Syst. Evol. Microbiol.">
        <title>Complete genome sequence of Corynebacterium casei LMG S-19264T (=DSM 44701T), isolated from a smear-ripened cheese.</title>
        <authorList>
            <consortium name="US DOE Joint Genome Institute (JGI-PGF)"/>
            <person name="Walter F."/>
            <person name="Albersmeier A."/>
            <person name="Kalinowski J."/>
            <person name="Ruckert C."/>
        </authorList>
    </citation>
    <scope>NUCLEOTIDE SEQUENCE</scope>
    <source>
        <strain evidence="2">CGMCC 1.12214</strain>
    </source>
</reference>
<gene>
    <name evidence="2" type="ORF">GCM10007036_08220</name>
</gene>
<organism evidence="2 3">
    <name type="scientific">Alsobacter metallidurans</name>
    <dbReference type="NCBI Taxonomy" id="340221"/>
    <lineage>
        <taxon>Bacteria</taxon>
        <taxon>Pseudomonadati</taxon>
        <taxon>Pseudomonadota</taxon>
        <taxon>Alphaproteobacteria</taxon>
        <taxon>Hyphomicrobiales</taxon>
        <taxon>Alsobacteraceae</taxon>
        <taxon>Alsobacter</taxon>
    </lineage>
</organism>
<reference evidence="2" key="2">
    <citation type="submission" date="2020-09" db="EMBL/GenBank/DDBJ databases">
        <authorList>
            <person name="Sun Q."/>
            <person name="Zhou Y."/>
        </authorList>
    </citation>
    <scope>NUCLEOTIDE SEQUENCE</scope>
    <source>
        <strain evidence="2">CGMCC 1.12214</strain>
    </source>
</reference>
<keyword evidence="3" id="KW-1185">Reference proteome</keyword>
<sequence>MGDSAVATGGSAGDEARKQRLAAALRDNLKRRKAQARARREPTSDAAKLPPEPLPGDDKP</sequence>